<dbReference type="AlphaFoldDB" id="A0A239Y9Q9"/>
<proteinExistence type="predicted"/>
<keyword evidence="2 7" id="KW-0489">Methyltransferase</keyword>
<dbReference type="PANTHER" id="PTHR45790:SF3">
    <property type="entry name" value="S-ADENOSYL-L-METHIONINE-DEPENDENT UROPORPHYRINOGEN III METHYLTRANSFERASE, CHLOROPLASTIC"/>
    <property type="match status" value="1"/>
</dbReference>
<dbReference type="EC" id="2.1.1.107" evidence="1"/>
<evidence type="ECO:0000256" key="5">
    <source>
        <dbReference type="ARBA" id="ARBA00023244"/>
    </source>
</evidence>
<dbReference type="PANTHER" id="PTHR45790">
    <property type="entry name" value="SIROHEME SYNTHASE-RELATED"/>
    <property type="match status" value="1"/>
</dbReference>
<evidence type="ECO:0000256" key="1">
    <source>
        <dbReference type="ARBA" id="ARBA00012162"/>
    </source>
</evidence>
<accession>A0A239Y9Q9</accession>
<dbReference type="FunFam" id="3.40.1010.10:FF:000001">
    <property type="entry name" value="Siroheme synthase"/>
    <property type="match status" value="1"/>
</dbReference>
<evidence type="ECO:0000259" key="6">
    <source>
        <dbReference type="Pfam" id="PF00590"/>
    </source>
</evidence>
<evidence type="ECO:0000256" key="4">
    <source>
        <dbReference type="ARBA" id="ARBA00022691"/>
    </source>
</evidence>
<dbReference type="InterPro" id="IPR035996">
    <property type="entry name" value="4pyrrol_Methylase_sf"/>
</dbReference>
<dbReference type="NCBIfam" id="NF004790">
    <property type="entry name" value="PRK06136.1"/>
    <property type="match status" value="1"/>
</dbReference>
<dbReference type="InterPro" id="IPR014776">
    <property type="entry name" value="4pyrrole_Mease_sub2"/>
</dbReference>
<dbReference type="Pfam" id="PF00590">
    <property type="entry name" value="TP_methylase"/>
    <property type="match status" value="1"/>
</dbReference>
<dbReference type="InterPro" id="IPR000878">
    <property type="entry name" value="4pyrrol_Mease"/>
</dbReference>
<protein>
    <recommendedName>
        <fullName evidence="1">uroporphyrinogen-III C-methyltransferase</fullName>
        <ecNumber evidence="1">2.1.1.107</ecNumber>
    </recommendedName>
</protein>
<dbReference type="KEGG" id="sste:SAMEA4384403_0188"/>
<dbReference type="CDD" id="cd11642">
    <property type="entry name" value="SUMT"/>
    <property type="match status" value="1"/>
</dbReference>
<dbReference type="Gene3D" id="3.40.1010.10">
    <property type="entry name" value="Cobalt-precorrin-4 Transmethylase, Domain 1"/>
    <property type="match status" value="1"/>
</dbReference>
<keyword evidence="4" id="KW-0949">S-adenosyl-L-methionine</keyword>
<dbReference type="Proteomes" id="UP000242084">
    <property type="component" value="Chromosome 1"/>
</dbReference>
<dbReference type="EMBL" id="LT906462">
    <property type="protein sequence ID" value="SNV55775.1"/>
    <property type="molecule type" value="Genomic_DNA"/>
</dbReference>
<gene>
    <name evidence="7" type="primary">cysG_1</name>
    <name evidence="7" type="ORF">SAMEA4384403_00188</name>
</gene>
<dbReference type="GO" id="GO:0032259">
    <property type="term" value="P:methylation"/>
    <property type="evidence" value="ECO:0007669"/>
    <property type="project" value="UniProtKB-KW"/>
</dbReference>
<dbReference type="InterPro" id="IPR014777">
    <property type="entry name" value="4pyrrole_Mease_sub1"/>
</dbReference>
<reference evidence="7 8" key="1">
    <citation type="submission" date="2017-06" db="EMBL/GenBank/DDBJ databases">
        <authorList>
            <consortium name="Pathogen Informatics"/>
        </authorList>
    </citation>
    <scope>NUCLEOTIDE SEQUENCE [LARGE SCALE GENOMIC DNA]</scope>
    <source>
        <strain evidence="7 8">NCTC13839</strain>
    </source>
</reference>
<feature type="domain" description="Tetrapyrrole methylase" evidence="6">
    <location>
        <begin position="6"/>
        <end position="212"/>
    </location>
</feature>
<dbReference type="GO" id="GO:0004851">
    <property type="term" value="F:uroporphyrin-III C-methyltransferase activity"/>
    <property type="evidence" value="ECO:0007669"/>
    <property type="project" value="UniProtKB-EC"/>
</dbReference>
<dbReference type="InterPro" id="IPR050161">
    <property type="entry name" value="Siro_Cobalamin_biosynth"/>
</dbReference>
<dbReference type="GO" id="GO:0019354">
    <property type="term" value="P:siroheme biosynthetic process"/>
    <property type="evidence" value="ECO:0007669"/>
    <property type="project" value="InterPro"/>
</dbReference>
<keyword evidence="3 7" id="KW-0808">Transferase</keyword>
<evidence type="ECO:0000256" key="2">
    <source>
        <dbReference type="ARBA" id="ARBA00022603"/>
    </source>
</evidence>
<dbReference type="SUPFAM" id="SSF53790">
    <property type="entry name" value="Tetrapyrrole methylase"/>
    <property type="match status" value="1"/>
</dbReference>
<sequence>MPVMNKVYLVGVGPGDPRLITRRAEQLIKTADVILYDRLVNPFIIQLSHPNADLINVGKTPYHKQIKQDEINKLIVQYGKTNKVIVRLKGGDPAIFGRVDEEIEVLENHDISYEIVPGITTASAAASYQSHGLTRRGTANQITFVTGHFQKDKEEPLKIQSLLDGGTIAVYMGLKRLPHLISEIKSQTDQTYEIAVISNVSLASQQTYKGNILTIESMIREIDKQSPALILIGEIVNSDRASWFEKLPRFGEKILVKGHYQEALEKAWSLYDQGIWSFISTEYEEQSNSRLQFEQSIIEHTIFDEVVEV</sequence>
<keyword evidence="8" id="KW-1185">Reference proteome</keyword>
<dbReference type="Gene3D" id="3.30.950.10">
    <property type="entry name" value="Methyltransferase, Cobalt-precorrin-4 Transmethylase, Domain 2"/>
    <property type="match status" value="1"/>
</dbReference>
<dbReference type="InterPro" id="IPR006366">
    <property type="entry name" value="CobA/CysG_C"/>
</dbReference>
<evidence type="ECO:0000313" key="7">
    <source>
        <dbReference type="EMBL" id="SNV55775.1"/>
    </source>
</evidence>
<dbReference type="OrthoDB" id="9815856at2"/>
<dbReference type="NCBIfam" id="TIGR01469">
    <property type="entry name" value="cobA_cysG_Cterm"/>
    <property type="match status" value="1"/>
</dbReference>
<organism evidence="7 8">
    <name type="scientific">Mammaliicoccus stepanovicii</name>
    <dbReference type="NCBI Taxonomy" id="643214"/>
    <lineage>
        <taxon>Bacteria</taxon>
        <taxon>Bacillati</taxon>
        <taxon>Bacillota</taxon>
        <taxon>Bacilli</taxon>
        <taxon>Bacillales</taxon>
        <taxon>Staphylococcaceae</taxon>
        <taxon>Mammaliicoccus</taxon>
    </lineage>
</organism>
<name>A0A239Y9Q9_9STAP</name>
<evidence type="ECO:0000256" key="3">
    <source>
        <dbReference type="ARBA" id="ARBA00022679"/>
    </source>
</evidence>
<dbReference type="RefSeq" id="WP_095085468.1">
    <property type="nucleotide sequence ID" value="NZ_BMDM01000009.1"/>
</dbReference>
<keyword evidence="5" id="KW-0627">Porphyrin biosynthesis</keyword>
<evidence type="ECO:0000313" key="8">
    <source>
        <dbReference type="Proteomes" id="UP000242084"/>
    </source>
</evidence>